<keyword evidence="1" id="KW-1133">Transmembrane helix</keyword>
<protein>
    <submittedName>
        <fullName evidence="2">Uncharacterized protein</fullName>
    </submittedName>
</protein>
<dbReference type="eggNOG" id="ENOG502SD6V">
    <property type="taxonomic scope" value="Eukaryota"/>
</dbReference>
<feature type="transmembrane region" description="Helical" evidence="1">
    <location>
        <begin position="655"/>
        <end position="680"/>
    </location>
</feature>
<feature type="transmembrane region" description="Helical" evidence="1">
    <location>
        <begin position="976"/>
        <end position="998"/>
    </location>
</feature>
<dbReference type="GeneID" id="20087209"/>
<keyword evidence="1" id="KW-0472">Membrane</keyword>
<evidence type="ECO:0000313" key="2">
    <source>
        <dbReference type="EMBL" id="ETV96883.1"/>
    </source>
</evidence>
<feature type="transmembrane region" description="Helical" evidence="1">
    <location>
        <begin position="1625"/>
        <end position="1645"/>
    </location>
</feature>
<accession>A0A024TS99</accession>
<sequence>MPTFTLAPGVNAARTETAPQRTGMVQAAVGSLEDEVANNVAASDDITIADADLPTVVGSSSQVWAKDKAPPFSTKQYAMSLGGFLYLFVSLACGVWYCTTLRPSLANDLWWSGYNLTGYEAFIVDLTNSMLSSSQSGPFDLQAPGSVVEKKYTSSVSTTTVYPTYVHHLIWNELTQMEYAIANLRNLSASWSMRVNTQHCWVDFDKNFEMAHTVERQARCNTRYVTNAAVYMEAILRNVVWKEYMAKWGGPNSQFDVAVQQALDEREAGRRWLDSTSKARDMTSQANELEYWKSYHLTEFKLQFQNRWQAGITETIVVKNALGMAQKVTVKDVSRGAGPWTTVEFFWIPLNDLWMFKGYNRSVIRGSSNYYLLNISSDRPPIDVSVDMAVADPDGTYPGAQGLVRFGLGQFFAIDMFILAQPAALLTYYHAFQTFLYKQLKADPDTFVKYNALAKLSVDPVPPTWSSAGYRFHGGNPLCRTGDPKPFVQQSWDMDDGCSAQNRLVVPLAKNALLFALASQDYTTLPTASVCALQSSAECAAAIDAAKAVLAKLGTFPDEFDQLRTAAAASVAALNVGLMQFASMTNGTWKHLTQPMLSEPAWNVYGWMFLFDWVEGKREVLSFEGDVSTWVLMSNAYAGVPYSTSGRGLEQATQIVFYLVAATSALVCWVAFLCTLYGILIRFQVHGQNLLQFNRVAGSVWIGRPLTFLRGFTAVIVLSTSQLNLVLVNGYSKFDFAPRHWLATLIITGEATWLTYAANDILLLMAQDTTALYAPVSSCFVWLIYFILELSSPVMPSATINRECHAQDVDYNIFCNSGELEIGSLRRVGVLLIIQAVVIAATFVGGWLCKWSCKKWVRSPGQRNLLVSGPANCFIQSYTDASSGMWTVDKVSGVLCGLVPFSFRGKNYTFDLKLWIVLQDPDGPTGRFKALPNPVLSFEKAQSRHSIHATTAAVATKDGPSDTTTRELTWKDRARLYATRVAGICTVAGSVAGSVSYLEVSKVNLANDACWAYFNLTGGHGFIGNWLNEQLLLGLNHEDVLFDSTYINQLGSFDKPSAYIASSMNYGSYMQYSEVNTIEHNVPGLRRTDACKAPWIFTQYCYVDFDKTWEMANSAARQARCQASMAANGAVYLDSILRNVDWDAWTSCWGDAFETAFAVELRKTLAGIAYLQSIATSRLSVEDEIAYWKAKGITSYTVQWQNYKRVGLINKYTLQNAYGGKYPLTLQAQNGTLRMAKQTMFKMYWSFANDLAAITRPNSGMTGKSLIRSSVDFAFATTTMEQVLMANELLKPTLSVGFNLTKQIIGPFGSVDLMYVPVPASAKVAVRAILNGLRTVIAPAPSAADASTVAAINATQIAYAAIKPVDMLSPIPPQWLAAYATSNGGNPLCEEMSVANAMSSNMAPLLSFDNECSNTAVAVKTFPTRESMITAVILAGLPTMPTYNATDICSNDPGHIKQCPEFIDKNVAFVKQFMPQAPSWAPLVATAKADMVALDIQLFQYARQTSTAPLHVLHVNILDPIMPTFEPFAWSFLYEWFVGHRTVVQLHGDVGSLTVLSDLEPPLYQQVQPWELPANYATYARGGVLYVTFIMIAVAVFVLVYIVVSRGHFEGLNMMELARVGGIVWVGRPLLLLRSATAIALLSTGTLELQFDGMFSSFQSVQMPWYKTLLGAMELTWLVSIVNDVSMVVTQEYTTYYVMVNSLVVWIVASAVTAAHPVTHTASFDRVCQVDDVDFQVVCSSGQFMIGQWQRALLLVGIVLVSNFSTYWLVRLVMRTKPVCDANSLFLSSGAKYLFSHDARVHNQVYYLDRASAIMCGIVTLRWRRTIFAMDLKIWRIFAIELPHAFDIPPNTPLAAAASHAFPLTD</sequence>
<feature type="transmembrane region" description="Helical" evidence="1">
    <location>
        <begin position="1665"/>
        <end position="1683"/>
    </location>
</feature>
<feature type="transmembrane region" description="Helical" evidence="1">
    <location>
        <begin position="701"/>
        <end position="720"/>
    </location>
</feature>
<feature type="transmembrane region" description="Helical" evidence="1">
    <location>
        <begin position="770"/>
        <end position="788"/>
    </location>
</feature>
<keyword evidence="1" id="KW-0812">Transmembrane</keyword>
<dbReference type="RefSeq" id="XP_008874660.1">
    <property type="nucleotide sequence ID" value="XM_008876438.1"/>
</dbReference>
<proteinExistence type="predicted"/>
<dbReference type="EMBL" id="KI913975">
    <property type="protein sequence ID" value="ETV96883.1"/>
    <property type="molecule type" value="Genomic_DNA"/>
</dbReference>
<feature type="transmembrane region" description="Helical" evidence="1">
    <location>
        <begin position="828"/>
        <end position="849"/>
    </location>
</feature>
<gene>
    <name evidence="2" type="ORF">H310_10159</name>
</gene>
<feature type="transmembrane region" description="Helical" evidence="1">
    <location>
        <begin position="1695"/>
        <end position="1715"/>
    </location>
</feature>
<name>A0A024TS99_9STRA</name>
<feature type="transmembrane region" description="Helical" evidence="1">
    <location>
        <begin position="1752"/>
        <end position="1770"/>
    </location>
</feature>
<feature type="transmembrane region" description="Helical" evidence="1">
    <location>
        <begin position="740"/>
        <end position="758"/>
    </location>
</feature>
<evidence type="ECO:0000256" key="1">
    <source>
        <dbReference type="SAM" id="Phobius"/>
    </source>
</evidence>
<dbReference type="VEuPathDB" id="FungiDB:H310_10159"/>
<organism evidence="2">
    <name type="scientific">Aphanomyces invadans</name>
    <dbReference type="NCBI Taxonomy" id="157072"/>
    <lineage>
        <taxon>Eukaryota</taxon>
        <taxon>Sar</taxon>
        <taxon>Stramenopiles</taxon>
        <taxon>Oomycota</taxon>
        <taxon>Saprolegniomycetes</taxon>
        <taxon>Saprolegniales</taxon>
        <taxon>Verrucalvaceae</taxon>
        <taxon>Aphanomyces</taxon>
    </lineage>
</organism>
<feature type="transmembrane region" description="Helical" evidence="1">
    <location>
        <begin position="1583"/>
        <end position="1604"/>
    </location>
</feature>
<reference evidence="2" key="1">
    <citation type="submission" date="2013-12" db="EMBL/GenBank/DDBJ databases">
        <title>The Genome Sequence of Aphanomyces invadans NJM9701.</title>
        <authorList>
            <consortium name="The Broad Institute Genomics Platform"/>
            <person name="Russ C."/>
            <person name="Tyler B."/>
            <person name="van West P."/>
            <person name="Dieguez-Uribeondo J."/>
            <person name="Young S.K."/>
            <person name="Zeng Q."/>
            <person name="Gargeya S."/>
            <person name="Fitzgerald M."/>
            <person name="Abouelleil A."/>
            <person name="Alvarado L."/>
            <person name="Chapman S.B."/>
            <person name="Gainer-Dewar J."/>
            <person name="Goldberg J."/>
            <person name="Griggs A."/>
            <person name="Gujja S."/>
            <person name="Hansen M."/>
            <person name="Howarth C."/>
            <person name="Imamovic A."/>
            <person name="Ireland A."/>
            <person name="Larimer J."/>
            <person name="McCowan C."/>
            <person name="Murphy C."/>
            <person name="Pearson M."/>
            <person name="Poon T.W."/>
            <person name="Priest M."/>
            <person name="Roberts A."/>
            <person name="Saif S."/>
            <person name="Shea T."/>
            <person name="Sykes S."/>
            <person name="Wortman J."/>
            <person name="Nusbaum C."/>
            <person name="Birren B."/>
        </authorList>
    </citation>
    <scope>NUCLEOTIDE SEQUENCE [LARGE SCALE GENOMIC DNA]</scope>
    <source>
        <strain evidence="2">NJM9701</strain>
    </source>
</reference>
<dbReference type="OrthoDB" id="78800at2759"/>